<feature type="domain" description="HTH arsR-type" evidence="2">
    <location>
        <begin position="27"/>
        <end position="102"/>
    </location>
</feature>
<dbReference type="InterPro" id="IPR001845">
    <property type="entry name" value="HTH_ArsR_DNA-bd_dom"/>
</dbReference>
<dbReference type="Proteomes" id="UP000198538">
    <property type="component" value="Unassembled WGS sequence"/>
</dbReference>
<proteinExistence type="predicted"/>
<dbReference type="Pfam" id="PF01022">
    <property type="entry name" value="HTH_5"/>
    <property type="match status" value="1"/>
</dbReference>
<accession>A0A1G5CTM1</accession>
<evidence type="ECO:0000256" key="1">
    <source>
        <dbReference type="ARBA" id="ARBA00023125"/>
    </source>
</evidence>
<dbReference type="InterPro" id="IPR036390">
    <property type="entry name" value="WH_DNA-bd_sf"/>
</dbReference>
<dbReference type="GO" id="GO:0003677">
    <property type="term" value="F:DNA binding"/>
    <property type="evidence" value="ECO:0007669"/>
    <property type="project" value="UniProtKB-KW"/>
</dbReference>
<dbReference type="STRING" id="582692.SAMN05720606_102204"/>
<dbReference type="InterPro" id="IPR036388">
    <property type="entry name" value="WH-like_DNA-bd_sf"/>
</dbReference>
<dbReference type="AlphaFoldDB" id="A0A1G5CTM1"/>
<name>A0A1G5CTM1_9BACL</name>
<dbReference type="SUPFAM" id="SSF46785">
    <property type="entry name" value="Winged helix' DNA-binding domain"/>
    <property type="match status" value="1"/>
</dbReference>
<sequence length="328" mass="37191">MRYPLYKQTIQKEVDSMMLGTDASSLLVYEALASEARLNIVRLLLQNREMHINALAQELYLSKAIVSTHVSKLQKAGIVGSRMKRENGGTYKYCFIVQEFMTIQLSPPEPADASYHEVSIPVGHYTDYEAWPTCGLATTTQMIGQYDTPACFMDPDRVNAAILWMARGFLEYKIPNYLHNDQHLREIELSLELSSEAPKVNENWPSDIRFTLNGNDLGTWTSPGDFGDRKGKHTPLWWKLDVNQYGVLKVLRINEDGTFIDGQQISDVTISDLNLRAATYWTFGLKPEESAAGRGGLTLFGKGFGNYDQDILIRYYYDNALENNTSEE</sequence>
<organism evidence="3 4">
    <name type="scientific">Paenibacillus polysaccharolyticus</name>
    <dbReference type="NCBI Taxonomy" id="582692"/>
    <lineage>
        <taxon>Bacteria</taxon>
        <taxon>Bacillati</taxon>
        <taxon>Bacillota</taxon>
        <taxon>Bacilli</taxon>
        <taxon>Bacillales</taxon>
        <taxon>Paenibacillaceae</taxon>
        <taxon>Paenibacillus</taxon>
    </lineage>
</organism>
<dbReference type="InterPro" id="IPR011991">
    <property type="entry name" value="ArsR-like_HTH"/>
</dbReference>
<keyword evidence="4" id="KW-1185">Reference proteome</keyword>
<gene>
    <name evidence="3" type="ORF">SAMN05720606_102204</name>
</gene>
<evidence type="ECO:0000313" key="4">
    <source>
        <dbReference type="Proteomes" id="UP000198538"/>
    </source>
</evidence>
<dbReference type="EMBL" id="FMVM01000002">
    <property type="protein sequence ID" value="SCY05724.1"/>
    <property type="molecule type" value="Genomic_DNA"/>
</dbReference>
<evidence type="ECO:0000313" key="3">
    <source>
        <dbReference type="EMBL" id="SCY05724.1"/>
    </source>
</evidence>
<dbReference type="CDD" id="cd00090">
    <property type="entry name" value="HTH_ARSR"/>
    <property type="match status" value="1"/>
</dbReference>
<dbReference type="SMART" id="SM00418">
    <property type="entry name" value="HTH_ARSR"/>
    <property type="match status" value="1"/>
</dbReference>
<dbReference type="GO" id="GO:0003700">
    <property type="term" value="F:DNA-binding transcription factor activity"/>
    <property type="evidence" value="ECO:0007669"/>
    <property type="project" value="InterPro"/>
</dbReference>
<evidence type="ECO:0000259" key="2">
    <source>
        <dbReference type="SMART" id="SM00418"/>
    </source>
</evidence>
<reference evidence="4" key="1">
    <citation type="submission" date="2016-10" db="EMBL/GenBank/DDBJ databases">
        <authorList>
            <person name="Varghese N."/>
            <person name="Submissions S."/>
        </authorList>
    </citation>
    <scope>NUCLEOTIDE SEQUENCE [LARGE SCALE GENOMIC DNA]</scope>
    <source>
        <strain evidence="4">BL9</strain>
    </source>
</reference>
<keyword evidence="1" id="KW-0238">DNA-binding</keyword>
<protein>
    <submittedName>
        <fullName evidence="3">Predicted transcriptional regulator</fullName>
    </submittedName>
</protein>
<dbReference type="Gene3D" id="1.10.10.10">
    <property type="entry name" value="Winged helix-like DNA-binding domain superfamily/Winged helix DNA-binding domain"/>
    <property type="match status" value="1"/>
</dbReference>